<protein>
    <submittedName>
        <fullName evidence="1">Uncharacterized protein</fullName>
    </submittedName>
</protein>
<dbReference type="AlphaFoldDB" id="A0A518CLM2"/>
<dbReference type="EMBL" id="CP036281">
    <property type="protein sequence ID" value="QDU80113.1"/>
    <property type="molecule type" value="Genomic_DNA"/>
</dbReference>
<sequence>MRKTSHKVLYVSDPGFDQSGDNPLGTVGMTSFGTFVLFGV</sequence>
<organism evidence="1 2">
    <name type="scientific">Polystyrenella longa</name>
    <dbReference type="NCBI Taxonomy" id="2528007"/>
    <lineage>
        <taxon>Bacteria</taxon>
        <taxon>Pseudomonadati</taxon>
        <taxon>Planctomycetota</taxon>
        <taxon>Planctomycetia</taxon>
        <taxon>Planctomycetales</taxon>
        <taxon>Planctomycetaceae</taxon>
        <taxon>Polystyrenella</taxon>
    </lineage>
</organism>
<name>A0A518CLM2_9PLAN</name>
<dbReference type="KEGG" id="plon:Pla110_18350"/>
<evidence type="ECO:0000313" key="2">
    <source>
        <dbReference type="Proteomes" id="UP000317178"/>
    </source>
</evidence>
<dbReference type="Proteomes" id="UP000317178">
    <property type="component" value="Chromosome"/>
</dbReference>
<reference evidence="1 2" key="1">
    <citation type="submission" date="2019-02" db="EMBL/GenBank/DDBJ databases">
        <title>Deep-cultivation of Planctomycetes and their phenomic and genomic characterization uncovers novel biology.</title>
        <authorList>
            <person name="Wiegand S."/>
            <person name="Jogler M."/>
            <person name="Boedeker C."/>
            <person name="Pinto D."/>
            <person name="Vollmers J."/>
            <person name="Rivas-Marin E."/>
            <person name="Kohn T."/>
            <person name="Peeters S.H."/>
            <person name="Heuer A."/>
            <person name="Rast P."/>
            <person name="Oberbeckmann S."/>
            <person name="Bunk B."/>
            <person name="Jeske O."/>
            <person name="Meyerdierks A."/>
            <person name="Storesund J.E."/>
            <person name="Kallscheuer N."/>
            <person name="Luecker S."/>
            <person name="Lage O.M."/>
            <person name="Pohl T."/>
            <person name="Merkel B.J."/>
            <person name="Hornburger P."/>
            <person name="Mueller R.-W."/>
            <person name="Bruemmer F."/>
            <person name="Labrenz M."/>
            <person name="Spormann A.M."/>
            <person name="Op den Camp H."/>
            <person name="Overmann J."/>
            <person name="Amann R."/>
            <person name="Jetten M.S.M."/>
            <person name="Mascher T."/>
            <person name="Medema M.H."/>
            <person name="Devos D.P."/>
            <person name="Kaster A.-K."/>
            <person name="Ovreas L."/>
            <person name="Rohde M."/>
            <person name="Galperin M.Y."/>
            <person name="Jogler C."/>
        </authorList>
    </citation>
    <scope>NUCLEOTIDE SEQUENCE [LARGE SCALE GENOMIC DNA]</scope>
    <source>
        <strain evidence="1 2">Pla110</strain>
    </source>
</reference>
<keyword evidence="2" id="KW-1185">Reference proteome</keyword>
<accession>A0A518CLM2</accession>
<evidence type="ECO:0000313" key="1">
    <source>
        <dbReference type="EMBL" id="QDU80113.1"/>
    </source>
</evidence>
<proteinExistence type="predicted"/>
<gene>
    <name evidence="1" type="ORF">Pla110_18350</name>
</gene>